<reference evidence="1 2" key="1">
    <citation type="journal article" date="2017" name="Genome Announc.">
        <title>Genome sequence of the saprophytic ascomycete Epicoccum nigrum ICMP 19927 strain isolated from New Zealand.</title>
        <authorList>
            <person name="Fokin M."/>
            <person name="Fleetwood D."/>
            <person name="Weir B.S."/>
            <person name="Villas-Boas S.G."/>
        </authorList>
    </citation>
    <scope>NUCLEOTIDE SEQUENCE [LARGE SCALE GENOMIC DNA]</scope>
    <source>
        <strain evidence="1 2">ICMP 19927</strain>
    </source>
</reference>
<dbReference type="InParanoid" id="A0A1Y2LNT6"/>
<dbReference type="Proteomes" id="UP000193240">
    <property type="component" value="Unassembled WGS sequence"/>
</dbReference>
<evidence type="ECO:0000313" key="2">
    <source>
        <dbReference type="Proteomes" id="UP000193240"/>
    </source>
</evidence>
<dbReference type="AlphaFoldDB" id="A0A1Y2LNT6"/>
<dbReference type="EMBL" id="KZ107856">
    <property type="protein sequence ID" value="OSS44857.1"/>
    <property type="molecule type" value="Genomic_DNA"/>
</dbReference>
<name>A0A1Y2LNT6_EPING</name>
<sequence>MYQEVREVAAFITAYALSLLVKLWQDFTFVQTLSKLPHHSHFLPVFGQHSLLCVVLPNICLEARKQTASVSQRQDQLQTQAVQQLVEFLAELLASDARICYGWYSPDTLHRSTSSPQSCTAESCSHRSRRYQTSCVLIFLLRPLSSPSGQLVVQWSTTYYLHLHHICQQHTHQSQHQLASNLQYPQVSAMALSQSRSSLHSSFGSD</sequence>
<keyword evidence="2" id="KW-1185">Reference proteome</keyword>
<accession>A0A1Y2LNT6</accession>
<organism evidence="1 2">
    <name type="scientific">Epicoccum nigrum</name>
    <name type="common">Soil fungus</name>
    <name type="synonym">Epicoccum purpurascens</name>
    <dbReference type="NCBI Taxonomy" id="105696"/>
    <lineage>
        <taxon>Eukaryota</taxon>
        <taxon>Fungi</taxon>
        <taxon>Dikarya</taxon>
        <taxon>Ascomycota</taxon>
        <taxon>Pezizomycotina</taxon>
        <taxon>Dothideomycetes</taxon>
        <taxon>Pleosporomycetidae</taxon>
        <taxon>Pleosporales</taxon>
        <taxon>Pleosporineae</taxon>
        <taxon>Didymellaceae</taxon>
        <taxon>Epicoccum</taxon>
    </lineage>
</organism>
<proteinExistence type="predicted"/>
<evidence type="ECO:0000313" key="1">
    <source>
        <dbReference type="EMBL" id="OSS44857.1"/>
    </source>
</evidence>
<protein>
    <submittedName>
        <fullName evidence="1">Uncharacterized protein</fullName>
    </submittedName>
</protein>
<gene>
    <name evidence="1" type="ORF">B5807_10496</name>
</gene>